<reference evidence="2" key="1">
    <citation type="submission" date="2009-10" db="EMBL/GenBank/DDBJ databases">
        <title>The complete chromosome of Gordonia bronchialis DSM 43247.</title>
        <authorList>
            <consortium name="US DOE Joint Genome Institute (JGI-PGF)"/>
            <person name="Lucas S."/>
            <person name="Copeland A."/>
            <person name="Lapidus A."/>
            <person name="Glavina del Rio T."/>
            <person name="Dalin E."/>
            <person name="Tice H."/>
            <person name="Bruce D."/>
            <person name="Goodwin L."/>
            <person name="Pitluck S."/>
            <person name="Kyrpides N."/>
            <person name="Mavromatis K."/>
            <person name="Ivanova N."/>
            <person name="Ovchinnikova G."/>
            <person name="Saunders E."/>
            <person name="Brettin T."/>
            <person name="Detter J.C."/>
            <person name="Han C."/>
            <person name="Larimer F."/>
            <person name="Land M."/>
            <person name="Hauser L."/>
            <person name="Markowitz V."/>
            <person name="Cheng J.-F."/>
            <person name="Hugenholtz P."/>
            <person name="Woyke T."/>
            <person name="Wu D."/>
            <person name="Jando M."/>
            <person name="Schneider S."/>
            <person name="Goeker M."/>
            <person name="Klenk H.-P."/>
            <person name="Eisen J.A."/>
        </authorList>
    </citation>
    <scope>NUCLEOTIDE SEQUENCE [LARGE SCALE GENOMIC DNA]</scope>
    <source>
        <strain evidence="2">ATCC 25592 / DSM 43247 / BCRC 13721 / JCM 3198 / KCTC 3076 / NBRC 16047 / NCTC 10667</strain>
    </source>
</reference>
<dbReference type="Proteomes" id="UP000001219">
    <property type="component" value="Chromosome"/>
</dbReference>
<gene>
    <name evidence="1" type="ordered locus">Gbro_2739</name>
</gene>
<proteinExistence type="predicted"/>
<keyword evidence="2" id="KW-1185">Reference proteome</keyword>
<protein>
    <submittedName>
        <fullName evidence="1">Uncharacterized protein</fullName>
    </submittedName>
</protein>
<dbReference type="eggNOG" id="ENOG502ZFA7">
    <property type="taxonomic scope" value="Bacteria"/>
</dbReference>
<dbReference type="KEGG" id="gbr:Gbro_2739"/>
<name>D0L8W6_GORB4</name>
<dbReference type="STRING" id="526226.Gbro_2739"/>
<dbReference type="EMBL" id="CP001802">
    <property type="protein sequence ID" value="ACY21957.1"/>
    <property type="molecule type" value="Genomic_DNA"/>
</dbReference>
<dbReference type="HOGENOM" id="CLU_125398_0_0_11"/>
<dbReference type="AlphaFoldDB" id="D0L8W6"/>
<evidence type="ECO:0000313" key="2">
    <source>
        <dbReference type="Proteomes" id="UP000001219"/>
    </source>
</evidence>
<accession>D0L8W6</accession>
<sequence>MEWPPAAHYRHMTFTDHSPIPHIDTVTDPFDGPDDLRQRWRALMGPLGFSERILWFIFTEDSRMLPTACQLELPDRPDAFLADVFLMRLHDLAAEDLPLSVAFLLSRPGRNGITADDVEWTSLLTAAAARHRVSIHPIHRANDLTLVTMPKVIEQVA</sequence>
<organism evidence="1 2">
    <name type="scientific">Gordonia bronchialis (strain ATCC 25592 / DSM 43247 / BCRC 13721 / JCM 3198 / KCTC 3076 / NBRC 16047 / NCTC 10667)</name>
    <name type="common">Rhodococcus bronchialis</name>
    <dbReference type="NCBI Taxonomy" id="526226"/>
    <lineage>
        <taxon>Bacteria</taxon>
        <taxon>Bacillati</taxon>
        <taxon>Actinomycetota</taxon>
        <taxon>Actinomycetes</taxon>
        <taxon>Mycobacteriales</taxon>
        <taxon>Gordoniaceae</taxon>
        <taxon>Gordonia</taxon>
    </lineage>
</organism>
<evidence type="ECO:0000313" key="1">
    <source>
        <dbReference type="EMBL" id="ACY21957.1"/>
    </source>
</evidence>
<reference evidence="1 2" key="2">
    <citation type="journal article" date="2010" name="Stand. Genomic Sci.">
        <title>Complete genome sequence of Gordonia bronchialis type strain (3410).</title>
        <authorList>
            <person name="Ivanova N."/>
            <person name="Sikorski J."/>
            <person name="Jando M."/>
            <person name="Lapidus A."/>
            <person name="Nolan M."/>
            <person name="Lucas S."/>
            <person name="Del Rio T.G."/>
            <person name="Tice H."/>
            <person name="Copeland A."/>
            <person name="Cheng J.F."/>
            <person name="Chen F."/>
            <person name="Bruce D."/>
            <person name="Goodwin L."/>
            <person name="Pitluck S."/>
            <person name="Mavromatis K."/>
            <person name="Ovchinnikova G."/>
            <person name="Pati A."/>
            <person name="Chen A."/>
            <person name="Palaniappan K."/>
            <person name="Land M."/>
            <person name="Hauser L."/>
            <person name="Chang Y.J."/>
            <person name="Jeffries C.D."/>
            <person name="Chain P."/>
            <person name="Saunders E."/>
            <person name="Han C."/>
            <person name="Detter J.C."/>
            <person name="Brettin T."/>
            <person name="Rohde M."/>
            <person name="Goker M."/>
            <person name="Bristow J."/>
            <person name="Eisen J.A."/>
            <person name="Markowitz V."/>
            <person name="Hugenholtz P."/>
            <person name="Klenk H.P."/>
            <person name="Kyrpides N.C."/>
        </authorList>
    </citation>
    <scope>NUCLEOTIDE SEQUENCE [LARGE SCALE GENOMIC DNA]</scope>
    <source>
        <strain evidence="2">ATCC 25592 / DSM 43247 / BCRC 13721 / JCM 3198 / KCTC 3076 / NBRC 16047 / NCTC 10667</strain>
    </source>
</reference>